<evidence type="ECO:0000256" key="2">
    <source>
        <dbReference type="ARBA" id="ARBA00009086"/>
    </source>
</evidence>
<keyword evidence="7" id="KW-0804">Transcription</keyword>
<evidence type="ECO:0000256" key="9">
    <source>
        <dbReference type="ARBA" id="ARBA00025262"/>
    </source>
</evidence>
<keyword evidence="8" id="KW-1135">Mitochondrion nucleoid</keyword>
<dbReference type="GO" id="GO:0006392">
    <property type="term" value="P:transcription elongation by mitochondrial RNA polymerase"/>
    <property type="evidence" value="ECO:0007669"/>
    <property type="project" value="InterPro"/>
</dbReference>
<keyword evidence="5" id="KW-0805">Transcription regulation</keyword>
<keyword evidence="4" id="KW-0809">Transit peptide</keyword>
<dbReference type="GO" id="GO:0042645">
    <property type="term" value="C:mitochondrial nucleoid"/>
    <property type="evidence" value="ECO:0007669"/>
    <property type="project" value="UniProtKB-SubCell"/>
</dbReference>
<evidence type="ECO:0000256" key="4">
    <source>
        <dbReference type="ARBA" id="ARBA00022946"/>
    </source>
</evidence>
<comment type="subcellular location">
    <subcellularLocation>
        <location evidence="1">Mitochondrion matrix</location>
        <location evidence="1">Mitochondrion nucleoid</location>
    </subcellularLocation>
</comment>
<evidence type="ECO:0000256" key="3">
    <source>
        <dbReference type="ARBA" id="ARBA00017000"/>
    </source>
</evidence>
<name>A0A8T0BX96_SILME</name>
<evidence type="ECO:0000313" key="11">
    <source>
        <dbReference type="EMBL" id="KAF7711033.1"/>
    </source>
</evidence>
<protein>
    <recommendedName>
        <fullName evidence="3">Transcription elongation factor, mitochondrial</fullName>
    </recommendedName>
</protein>
<dbReference type="GO" id="GO:0003676">
    <property type="term" value="F:nucleic acid binding"/>
    <property type="evidence" value="ECO:0007669"/>
    <property type="project" value="InterPro"/>
</dbReference>
<evidence type="ECO:0000256" key="6">
    <source>
        <dbReference type="ARBA" id="ARBA00023128"/>
    </source>
</evidence>
<dbReference type="Gene3D" id="3.30.420.10">
    <property type="entry name" value="Ribonuclease H-like superfamily/Ribonuclease H"/>
    <property type="match status" value="1"/>
</dbReference>
<keyword evidence="6" id="KW-0496">Mitochondrion</keyword>
<feature type="region of interest" description="Disordered" evidence="10">
    <location>
        <begin position="18"/>
        <end position="38"/>
    </location>
</feature>
<evidence type="ECO:0000256" key="1">
    <source>
        <dbReference type="ARBA" id="ARBA00004436"/>
    </source>
</evidence>
<keyword evidence="12" id="KW-1185">Reference proteome</keyword>
<proteinExistence type="inferred from homology"/>
<comment type="caution">
    <text evidence="11">The sequence shown here is derived from an EMBL/GenBank/DDBJ whole genome shotgun (WGS) entry which is preliminary data.</text>
</comment>
<sequence>MTRNQTCENSFIKYVGRKTDSDSRRPHRTLQAAVSASGPLSPLPPLPEFSPRFLQCTYCWTARIPAADLNLNLLRGEPSEPLCRRDDAVAEVRLDSLYTPEQRDTILQLLNTGSESELAAVKMLRGRKSANIVAYRVRNGPFKDLESVVNVPLLKHKSAVVAFNSILCPTEKKEKRKGKIHLAKFIRPEVDKALLEDSSSIVSIVCGTNRIAWTHMDRAMTVLEWQQEDCHNFMKGTYMASGYLDDVCGVVSNLPAADFYVVEKPSVSVQNTALFPVVVHLRTVEAMLFALLNSRRCADGPPVVLNMMRTAVGRHFGLIVGESRTSGAEVVRKMMAESAMKKIPRVIFPNELLVRYSGAFHFSSRNKGQEMCDALLQAVAFYELLSDSH</sequence>
<evidence type="ECO:0000256" key="7">
    <source>
        <dbReference type="ARBA" id="ARBA00023163"/>
    </source>
</evidence>
<organism evidence="11 12">
    <name type="scientific">Silurus meridionalis</name>
    <name type="common">Southern catfish</name>
    <name type="synonym">Silurus soldatovi meridionalis</name>
    <dbReference type="NCBI Taxonomy" id="175797"/>
    <lineage>
        <taxon>Eukaryota</taxon>
        <taxon>Metazoa</taxon>
        <taxon>Chordata</taxon>
        <taxon>Craniata</taxon>
        <taxon>Vertebrata</taxon>
        <taxon>Euteleostomi</taxon>
        <taxon>Actinopterygii</taxon>
        <taxon>Neopterygii</taxon>
        <taxon>Teleostei</taxon>
        <taxon>Ostariophysi</taxon>
        <taxon>Siluriformes</taxon>
        <taxon>Siluridae</taxon>
        <taxon>Silurus</taxon>
    </lineage>
</organism>
<evidence type="ECO:0000313" key="12">
    <source>
        <dbReference type="Proteomes" id="UP000606274"/>
    </source>
</evidence>
<dbReference type="EMBL" id="JABFDY010000001">
    <property type="protein sequence ID" value="KAF7711033.1"/>
    <property type="molecule type" value="Genomic_DNA"/>
</dbReference>
<dbReference type="InterPro" id="IPR010994">
    <property type="entry name" value="RuvA_2-like"/>
</dbReference>
<dbReference type="AlphaFoldDB" id="A0A8T0BX96"/>
<reference evidence="11" key="1">
    <citation type="submission" date="2020-08" db="EMBL/GenBank/DDBJ databases">
        <title>Chromosome-level assembly of Southern catfish (Silurus meridionalis) provides insights into visual adaptation to the nocturnal and benthic lifestyles.</title>
        <authorList>
            <person name="Zhang Y."/>
            <person name="Wang D."/>
            <person name="Peng Z."/>
        </authorList>
    </citation>
    <scope>NUCLEOTIDE SEQUENCE</scope>
    <source>
        <strain evidence="11">SWU-2019-XX</strain>
        <tissue evidence="11">Muscle</tissue>
    </source>
</reference>
<dbReference type="Pfam" id="PF12836">
    <property type="entry name" value="HHH_3"/>
    <property type="match status" value="1"/>
</dbReference>
<dbReference type="Proteomes" id="UP000606274">
    <property type="component" value="Unassembled WGS sequence"/>
</dbReference>
<accession>A0A8T0BX96</accession>
<gene>
    <name evidence="11" type="ORF">HF521_000044</name>
</gene>
<dbReference type="PANTHER" id="PTHR21053">
    <property type="entry name" value="TRANSCRIPTION ELONGATION FACTOR, MITOCHONDRIAL"/>
    <property type="match status" value="1"/>
</dbReference>
<dbReference type="SUPFAM" id="SSF47781">
    <property type="entry name" value="RuvA domain 2-like"/>
    <property type="match status" value="1"/>
</dbReference>
<evidence type="ECO:0000256" key="8">
    <source>
        <dbReference type="ARBA" id="ARBA00023271"/>
    </source>
</evidence>
<dbReference type="PANTHER" id="PTHR21053:SF2">
    <property type="entry name" value="TRANSCRIPTION ELONGATION FACTOR, MITOCHONDRIAL"/>
    <property type="match status" value="1"/>
</dbReference>
<evidence type="ECO:0000256" key="5">
    <source>
        <dbReference type="ARBA" id="ARBA00023015"/>
    </source>
</evidence>
<dbReference type="InterPro" id="IPR039150">
    <property type="entry name" value="TEFM"/>
</dbReference>
<dbReference type="InterPro" id="IPR036397">
    <property type="entry name" value="RNaseH_sf"/>
</dbReference>
<comment type="similarity">
    <text evidence="2">Belongs to the TEFM family.</text>
</comment>
<dbReference type="GO" id="GO:0030337">
    <property type="term" value="F:DNA polymerase processivity factor activity"/>
    <property type="evidence" value="ECO:0007669"/>
    <property type="project" value="TreeGrafter"/>
</dbReference>
<comment type="function">
    <text evidence="9">Transcription elongation factor which increases mitochondrial RNA polymerase processivity. Regulates transcription of the mitochondrial genome, including genes important for the oxidative phosphorylation machinery.</text>
</comment>
<evidence type="ECO:0000256" key="10">
    <source>
        <dbReference type="SAM" id="MobiDB-lite"/>
    </source>
</evidence>